<accession>A0A8H9GZL9</accession>
<dbReference type="Proteomes" id="UP000653480">
    <property type="component" value="Unassembled WGS sequence"/>
</dbReference>
<dbReference type="AlphaFoldDB" id="A0A8H9GZL9"/>
<feature type="region of interest" description="Disordered" evidence="1">
    <location>
        <begin position="62"/>
        <end position="89"/>
    </location>
</feature>
<comment type="caution">
    <text evidence="2">The sequence shown here is derived from an EMBL/GenBank/DDBJ whole genome shotgun (WGS) entry which is preliminary data.</text>
</comment>
<reference evidence="2" key="2">
    <citation type="submission" date="2020-09" db="EMBL/GenBank/DDBJ databases">
        <authorList>
            <person name="Sun Q."/>
            <person name="Zhou Y."/>
        </authorList>
    </citation>
    <scope>NUCLEOTIDE SEQUENCE</scope>
    <source>
        <strain evidence="2">CGMCC 4.7138</strain>
    </source>
</reference>
<evidence type="ECO:0000313" key="2">
    <source>
        <dbReference type="EMBL" id="GGO12604.1"/>
    </source>
</evidence>
<evidence type="ECO:0000256" key="1">
    <source>
        <dbReference type="SAM" id="MobiDB-lite"/>
    </source>
</evidence>
<feature type="region of interest" description="Disordered" evidence="1">
    <location>
        <begin position="1"/>
        <end position="37"/>
    </location>
</feature>
<sequence length="89" mass="9136">MVPDAVLADDTAAGEAEGRGDGDWQADRPTASAETTSAVRRGVRVIRLIVSPAVADQMEIRSQTYDEGPGGSSAGALARAAQARASVPR</sequence>
<feature type="compositionally biased region" description="Low complexity" evidence="1">
    <location>
        <begin position="74"/>
        <end position="89"/>
    </location>
</feature>
<evidence type="ECO:0000313" key="3">
    <source>
        <dbReference type="Proteomes" id="UP000653480"/>
    </source>
</evidence>
<dbReference type="EMBL" id="BMMN01000004">
    <property type="protein sequence ID" value="GGO12604.1"/>
    <property type="molecule type" value="Genomic_DNA"/>
</dbReference>
<organism evidence="2 3">
    <name type="scientific">Microbispora bryophytorum</name>
    <dbReference type="NCBI Taxonomy" id="1460882"/>
    <lineage>
        <taxon>Bacteria</taxon>
        <taxon>Bacillati</taxon>
        <taxon>Actinomycetota</taxon>
        <taxon>Actinomycetes</taxon>
        <taxon>Streptosporangiales</taxon>
        <taxon>Streptosporangiaceae</taxon>
        <taxon>Microbispora</taxon>
    </lineage>
</organism>
<reference evidence="2" key="1">
    <citation type="journal article" date="2014" name="Int. J. Syst. Evol. Microbiol.">
        <title>Complete genome sequence of Corynebacterium casei LMG S-19264T (=DSM 44701T), isolated from a smear-ripened cheese.</title>
        <authorList>
            <consortium name="US DOE Joint Genome Institute (JGI-PGF)"/>
            <person name="Walter F."/>
            <person name="Albersmeier A."/>
            <person name="Kalinowski J."/>
            <person name="Ruckert C."/>
        </authorList>
    </citation>
    <scope>NUCLEOTIDE SEQUENCE</scope>
    <source>
        <strain evidence="2">CGMCC 4.7138</strain>
    </source>
</reference>
<protein>
    <submittedName>
        <fullName evidence="2">Uncharacterized protein</fullName>
    </submittedName>
</protein>
<feature type="compositionally biased region" description="Basic and acidic residues" evidence="1">
    <location>
        <begin position="16"/>
        <end position="26"/>
    </location>
</feature>
<keyword evidence="3" id="KW-1185">Reference proteome</keyword>
<gene>
    <name evidence="2" type="ORF">GCM10011574_31210</name>
</gene>
<name>A0A8H9GZL9_9ACTN</name>
<proteinExistence type="predicted"/>